<dbReference type="Proteomes" id="UP001460270">
    <property type="component" value="Unassembled WGS sequence"/>
</dbReference>
<accession>A0AAW0PD69</accession>
<name>A0AAW0PD69_9GOBI</name>
<sequence length="307" mass="34781">MRSPASVCQLSYIRTALLLIPILLQRGQLQQPPESIPTWMLCNALKPVISQNARVEVLQGWSLLGDFREGLKWLCKRKCTDEEITRRDGSVQLWIHKNHIVSGENIWSVEIRGLFFNPSIEDLNKNDIFNNKNNQDPRQSDVISKNYSSSCVCDGEMEKKSGPGIRRKSVSFADDVIVYLYDKDSPAHNLHPEPDNTTSSSSNLLSEILFDNNGLEWEDDFLALEKNCHLHNHPKSCPFSLPTQNWTIPKPKTCINEVWLIRYSGAEEKEESCQHHSLCSHIHTHTGAHTLFKDSPLATSGAGSKHL</sequence>
<evidence type="ECO:0000313" key="2">
    <source>
        <dbReference type="EMBL" id="KAK7919829.1"/>
    </source>
</evidence>
<protein>
    <submittedName>
        <fullName evidence="2">Uncharacterized protein</fullName>
    </submittedName>
</protein>
<comment type="caution">
    <text evidence="2">The sequence shown here is derived from an EMBL/GenBank/DDBJ whole genome shotgun (WGS) entry which is preliminary data.</text>
</comment>
<keyword evidence="3" id="KW-1185">Reference proteome</keyword>
<organism evidence="2 3">
    <name type="scientific">Mugilogobius chulae</name>
    <name type="common">yellowstripe goby</name>
    <dbReference type="NCBI Taxonomy" id="88201"/>
    <lineage>
        <taxon>Eukaryota</taxon>
        <taxon>Metazoa</taxon>
        <taxon>Chordata</taxon>
        <taxon>Craniata</taxon>
        <taxon>Vertebrata</taxon>
        <taxon>Euteleostomi</taxon>
        <taxon>Actinopterygii</taxon>
        <taxon>Neopterygii</taxon>
        <taxon>Teleostei</taxon>
        <taxon>Neoteleostei</taxon>
        <taxon>Acanthomorphata</taxon>
        <taxon>Gobiaria</taxon>
        <taxon>Gobiiformes</taxon>
        <taxon>Gobioidei</taxon>
        <taxon>Gobiidae</taxon>
        <taxon>Gobionellinae</taxon>
        <taxon>Mugilogobius</taxon>
    </lineage>
</organism>
<feature type="chain" id="PRO_5043833280" evidence="1">
    <location>
        <begin position="30"/>
        <end position="307"/>
    </location>
</feature>
<evidence type="ECO:0000256" key="1">
    <source>
        <dbReference type="SAM" id="SignalP"/>
    </source>
</evidence>
<proteinExistence type="predicted"/>
<keyword evidence="1" id="KW-0732">Signal</keyword>
<feature type="signal peptide" evidence="1">
    <location>
        <begin position="1"/>
        <end position="29"/>
    </location>
</feature>
<gene>
    <name evidence="2" type="ORF">WMY93_011113</name>
</gene>
<dbReference type="EMBL" id="JBBPFD010000007">
    <property type="protein sequence ID" value="KAK7919829.1"/>
    <property type="molecule type" value="Genomic_DNA"/>
</dbReference>
<evidence type="ECO:0000313" key="3">
    <source>
        <dbReference type="Proteomes" id="UP001460270"/>
    </source>
</evidence>
<reference evidence="3" key="1">
    <citation type="submission" date="2024-04" db="EMBL/GenBank/DDBJ databases">
        <title>Salinicola lusitanus LLJ914,a marine bacterium isolated from the Okinawa Trough.</title>
        <authorList>
            <person name="Li J."/>
        </authorList>
    </citation>
    <scope>NUCLEOTIDE SEQUENCE [LARGE SCALE GENOMIC DNA]</scope>
</reference>
<dbReference type="AlphaFoldDB" id="A0AAW0PD69"/>